<evidence type="ECO:0000256" key="12">
    <source>
        <dbReference type="RuleBase" id="RU003357"/>
    </source>
</evidence>
<sequence length="731" mass="80816">MNALPPSLRLKTLLLLCAAAWPVSQAAAETQLPAVEVRGSRVPTPGKSEISAADIERQQATSVPQLLDTLPGVDLSGSMRPGGQSLNIWGFGAVEDVKVILDGAPKGFEKYRQGSVFIEPELIRRIEVDKGPHSSLYSNNGGFGGTVRIETKDAADLLMPGESFGALLKSGYHSNDKETSGSASVYGASNDRRFDILASGTLRRSGNLRRTNGQEYRYSRNHNDAALLKTSWRQGDSRFTLSLIENRGEGWSPFDAKRGEIPTPTDAEIARYGEDEAWRRKVLWRDTDDSTLSATWRYAPVDRPWLNLTVRWTDARTRQHDKRPDSVTAGFPSTGGNESWTTYRDRQAEIINEAAFATGELNHVLTTGVQWHDNRRDTMMFTKQYATSANHHYGWMQPYYMPSGRQETLGGFVQESLTRGATTLTGAARFDQVTTHGVPNLAPAYNNPAGGHDYRPTRHSGWSPRLGAIWRATSRLSFYADVSKTWRAPLIDETYEVQSAGTSAPATSRSLKKERITAWRAGLLVSADSVLSESDRLSFAATLFRNDVHNNIEKRFGVMVEPGSAKPPRLSFYRNLPGYRTEGVELESSWDSRSAFAGISLSWMRGKHHGTIRNPWGQDAPVMDVAPAKMLATLGAKWPVYGLSAGWQGRFVAAQDEVPGNVEDAAAYQYPKSKGYALHGLFAQWQGRGALKRYAAGLAIDNLFNRDYTPYLAEGVYAPGRNIKLSLSVRL</sequence>
<evidence type="ECO:0000256" key="5">
    <source>
        <dbReference type="ARBA" id="ARBA00022692"/>
    </source>
</evidence>
<feature type="chain" id="PRO_5036678522" evidence="13">
    <location>
        <begin position="27"/>
        <end position="731"/>
    </location>
</feature>
<keyword evidence="7 12" id="KW-0798">TonB box</keyword>
<proteinExistence type="inferred from homology"/>
<dbReference type="PROSITE" id="PS52016">
    <property type="entry name" value="TONB_DEPENDENT_REC_3"/>
    <property type="match status" value="1"/>
</dbReference>
<evidence type="ECO:0000256" key="9">
    <source>
        <dbReference type="ARBA" id="ARBA00023170"/>
    </source>
</evidence>
<evidence type="ECO:0000256" key="3">
    <source>
        <dbReference type="ARBA" id="ARBA00022448"/>
    </source>
</evidence>
<dbReference type="AlphaFoldDB" id="A0A918UB65"/>
<evidence type="ECO:0000256" key="6">
    <source>
        <dbReference type="ARBA" id="ARBA00022729"/>
    </source>
</evidence>
<evidence type="ECO:0000259" key="14">
    <source>
        <dbReference type="Pfam" id="PF00593"/>
    </source>
</evidence>
<evidence type="ECO:0000256" key="7">
    <source>
        <dbReference type="ARBA" id="ARBA00023077"/>
    </source>
</evidence>
<evidence type="ECO:0000256" key="1">
    <source>
        <dbReference type="ARBA" id="ARBA00004571"/>
    </source>
</evidence>
<dbReference type="NCBIfam" id="TIGR01786">
    <property type="entry name" value="TonB-hemlactrns"/>
    <property type="match status" value="1"/>
</dbReference>
<evidence type="ECO:0000256" key="8">
    <source>
        <dbReference type="ARBA" id="ARBA00023136"/>
    </source>
</evidence>
<dbReference type="PANTHER" id="PTHR30442">
    <property type="entry name" value="IRON III DICITRATE TRANSPORT PROTEIN FECA"/>
    <property type="match status" value="1"/>
</dbReference>
<evidence type="ECO:0000256" key="4">
    <source>
        <dbReference type="ARBA" id="ARBA00022452"/>
    </source>
</evidence>
<keyword evidence="4 11" id="KW-1134">Transmembrane beta strand</keyword>
<dbReference type="CDD" id="cd01347">
    <property type="entry name" value="ligand_gated_channel"/>
    <property type="match status" value="1"/>
</dbReference>
<evidence type="ECO:0000256" key="10">
    <source>
        <dbReference type="ARBA" id="ARBA00023237"/>
    </source>
</evidence>
<name>A0A918UB65_9NEIS</name>
<evidence type="ECO:0000313" key="17">
    <source>
        <dbReference type="Proteomes" id="UP000645257"/>
    </source>
</evidence>
<dbReference type="EMBL" id="BMYX01000017">
    <property type="protein sequence ID" value="GGY22470.1"/>
    <property type="molecule type" value="Genomic_DNA"/>
</dbReference>
<dbReference type="InterPro" id="IPR010949">
    <property type="entry name" value="TonB_Hb/transfer/lactofer_rcpt"/>
</dbReference>
<dbReference type="InterPro" id="IPR011276">
    <property type="entry name" value="TonB_haem/Hb_rcpt"/>
</dbReference>
<comment type="subcellular location">
    <subcellularLocation>
        <location evidence="1 11">Cell outer membrane</location>
        <topology evidence="1 11">Multi-pass membrane protein</topology>
    </subcellularLocation>
</comment>
<evidence type="ECO:0000256" key="11">
    <source>
        <dbReference type="PROSITE-ProRule" id="PRU01360"/>
    </source>
</evidence>
<dbReference type="Gene3D" id="2.170.130.10">
    <property type="entry name" value="TonB-dependent receptor, plug domain"/>
    <property type="match status" value="1"/>
</dbReference>
<dbReference type="InterPro" id="IPR012910">
    <property type="entry name" value="Plug_dom"/>
</dbReference>
<dbReference type="InterPro" id="IPR000531">
    <property type="entry name" value="Beta-barrel_TonB"/>
</dbReference>
<organism evidence="16 17">
    <name type="scientific">Paludibacterium paludis</name>
    <dbReference type="NCBI Taxonomy" id="1225769"/>
    <lineage>
        <taxon>Bacteria</taxon>
        <taxon>Pseudomonadati</taxon>
        <taxon>Pseudomonadota</taxon>
        <taxon>Betaproteobacteria</taxon>
        <taxon>Neisseriales</taxon>
        <taxon>Chromobacteriaceae</taxon>
        <taxon>Paludibacterium</taxon>
    </lineage>
</organism>
<dbReference type="PANTHER" id="PTHR30442:SF0">
    <property type="entry name" value="FE(3+) DICITRATE TRANSPORT PROTEIN FECA"/>
    <property type="match status" value="1"/>
</dbReference>
<dbReference type="Pfam" id="PF07715">
    <property type="entry name" value="Plug"/>
    <property type="match status" value="1"/>
</dbReference>
<keyword evidence="6 13" id="KW-0732">Signal</keyword>
<gene>
    <name evidence="16" type="primary">hemC</name>
    <name evidence="16" type="ORF">GCM10011289_27830</name>
</gene>
<keyword evidence="3 11" id="KW-0813">Transport</keyword>
<dbReference type="NCBIfam" id="TIGR01785">
    <property type="entry name" value="TonB-hemin"/>
    <property type="match status" value="1"/>
</dbReference>
<evidence type="ECO:0000313" key="16">
    <source>
        <dbReference type="EMBL" id="GGY22470.1"/>
    </source>
</evidence>
<feature type="domain" description="TonB-dependent receptor plug" evidence="15">
    <location>
        <begin position="48"/>
        <end position="142"/>
    </location>
</feature>
<keyword evidence="5 11" id="KW-0812">Transmembrane</keyword>
<keyword evidence="10 11" id="KW-0998">Cell outer membrane</keyword>
<dbReference type="GO" id="GO:0009279">
    <property type="term" value="C:cell outer membrane"/>
    <property type="evidence" value="ECO:0007669"/>
    <property type="project" value="UniProtKB-SubCell"/>
</dbReference>
<dbReference type="GO" id="GO:0015232">
    <property type="term" value="F:heme transmembrane transporter activity"/>
    <property type="evidence" value="ECO:0007669"/>
    <property type="project" value="InterPro"/>
</dbReference>
<dbReference type="GO" id="GO:0033214">
    <property type="term" value="P:siderophore-iron import into cell"/>
    <property type="evidence" value="ECO:0007669"/>
    <property type="project" value="TreeGrafter"/>
</dbReference>
<dbReference type="Pfam" id="PF00593">
    <property type="entry name" value="TonB_dep_Rec_b-barrel"/>
    <property type="match status" value="1"/>
</dbReference>
<dbReference type="RefSeq" id="WP_189535352.1">
    <property type="nucleotide sequence ID" value="NZ_BMYX01000017.1"/>
</dbReference>
<keyword evidence="17" id="KW-1185">Reference proteome</keyword>
<evidence type="ECO:0000256" key="13">
    <source>
        <dbReference type="SAM" id="SignalP"/>
    </source>
</evidence>
<dbReference type="InterPro" id="IPR039426">
    <property type="entry name" value="TonB-dep_rcpt-like"/>
</dbReference>
<feature type="signal peptide" evidence="13">
    <location>
        <begin position="1"/>
        <end position="26"/>
    </location>
</feature>
<keyword evidence="8 11" id="KW-0472">Membrane</keyword>
<comment type="similarity">
    <text evidence="2 11 12">Belongs to the TonB-dependent receptor family.</text>
</comment>
<evidence type="ECO:0000256" key="2">
    <source>
        <dbReference type="ARBA" id="ARBA00009810"/>
    </source>
</evidence>
<evidence type="ECO:0000259" key="15">
    <source>
        <dbReference type="Pfam" id="PF07715"/>
    </source>
</evidence>
<comment type="caution">
    <text evidence="16">The sequence shown here is derived from an EMBL/GenBank/DDBJ whole genome shotgun (WGS) entry which is preliminary data.</text>
</comment>
<dbReference type="Proteomes" id="UP000645257">
    <property type="component" value="Unassembled WGS sequence"/>
</dbReference>
<reference evidence="16" key="1">
    <citation type="journal article" date="2014" name="Int. J. Syst. Evol. Microbiol.">
        <title>Complete genome sequence of Corynebacterium casei LMG S-19264T (=DSM 44701T), isolated from a smear-ripened cheese.</title>
        <authorList>
            <consortium name="US DOE Joint Genome Institute (JGI-PGF)"/>
            <person name="Walter F."/>
            <person name="Albersmeier A."/>
            <person name="Kalinowski J."/>
            <person name="Ruckert C."/>
        </authorList>
    </citation>
    <scope>NUCLEOTIDE SEQUENCE</scope>
    <source>
        <strain evidence="16">KCTC 32182</strain>
    </source>
</reference>
<keyword evidence="9 16" id="KW-0675">Receptor</keyword>
<dbReference type="InterPro" id="IPR037066">
    <property type="entry name" value="Plug_dom_sf"/>
</dbReference>
<reference evidence="16" key="2">
    <citation type="submission" date="2020-09" db="EMBL/GenBank/DDBJ databases">
        <authorList>
            <person name="Sun Q."/>
            <person name="Kim S."/>
        </authorList>
    </citation>
    <scope>NUCLEOTIDE SEQUENCE</scope>
    <source>
        <strain evidence="16">KCTC 32182</strain>
    </source>
</reference>
<feature type="domain" description="TonB-dependent receptor-like beta-barrel" evidence="14">
    <location>
        <begin position="246"/>
        <end position="703"/>
    </location>
</feature>
<protein>
    <submittedName>
        <fullName evidence="16">TonB-dependent receptor</fullName>
    </submittedName>
</protein>
<dbReference type="Gene3D" id="2.40.170.20">
    <property type="entry name" value="TonB-dependent receptor, beta-barrel domain"/>
    <property type="match status" value="1"/>
</dbReference>
<dbReference type="SUPFAM" id="SSF56935">
    <property type="entry name" value="Porins"/>
    <property type="match status" value="1"/>
</dbReference>
<accession>A0A918UB65</accession>
<dbReference type="InterPro" id="IPR036942">
    <property type="entry name" value="Beta-barrel_TonB_sf"/>
</dbReference>